<dbReference type="Pfam" id="PF02561">
    <property type="entry name" value="FliS"/>
    <property type="match status" value="1"/>
</dbReference>
<evidence type="ECO:0000313" key="1">
    <source>
        <dbReference type="EMBL" id="MYL97502.1"/>
    </source>
</evidence>
<dbReference type="Proteomes" id="UP000465810">
    <property type="component" value="Unassembled WGS sequence"/>
</dbReference>
<dbReference type="InterPro" id="IPR003713">
    <property type="entry name" value="FliS"/>
</dbReference>
<keyword evidence="2" id="KW-1185">Reference proteome</keyword>
<reference evidence="1 2" key="1">
    <citation type="submission" date="2019-12" db="EMBL/GenBank/DDBJ databases">
        <authorList>
            <person name="Feng G."/>
            <person name="Zhu H."/>
        </authorList>
    </citation>
    <scope>NUCLEOTIDE SEQUENCE [LARGE SCALE GENOMIC DNA]</scope>
    <source>
        <strain evidence="1 2">FGD1</strain>
    </source>
</reference>
<protein>
    <submittedName>
        <fullName evidence="1">Flagellin</fullName>
    </submittedName>
</protein>
<keyword evidence="1" id="KW-0282">Flagellum</keyword>
<gene>
    <name evidence="1" type="ORF">GR702_06915</name>
</gene>
<dbReference type="AlphaFoldDB" id="A0A7X4GGQ7"/>
<keyword evidence="1" id="KW-0966">Cell projection</keyword>
<dbReference type="Gene3D" id="1.20.120.340">
    <property type="entry name" value="Flagellar protein FliS"/>
    <property type="match status" value="1"/>
</dbReference>
<dbReference type="SUPFAM" id="SSF101116">
    <property type="entry name" value="Flagellar export chaperone FliS"/>
    <property type="match status" value="1"/>
</dbReference>
<name>A0A7X4GGQ7_9SPHN</name>
<comment type="caution">
    <text evidence="1">The sequence shown here is derived from an EMBL/GenBank/DDBJ whole genome shotgun (WGS) entry which is preliminary data.</text>
</comment>
<dbReference type="GO" id="GO:0044780">
    <property type="term" value="P:bacterial-type flagellum assembly"/>
    <property type="evidence" value="ECO:0007669"/>
    <property type="project" value="InterPro"/>
</dbReference>
<evidence type="ECO:0000313" key="2">
    <source>
        <dbReference type="Proteomes" id="UP000465810"/>
    </source>
</evidence>
<keyword evidence="1" id="KW-0969">Cilium</keyword>
<dbReference type="EMBL" id="WVTD01000004">
    <property type="protein sequence ID" value="MYL97502.1"/>
    <property type="molecule type" value="Genomic_DNA"/>
</dbReference>
<accession>A0A7X4GGQ7</accession>
<sequence length="128" mass="13719">MMLLTSPQEAYRRVDFDARVSGAGPAELVHLCYEHLVSALGTAVHADRRGDNCLKSRSMTRALTAITALQMGLAGGGDGDTGGVAGALNQIYEAARRTVLDSALHFDSERICVLREDFLEIGRALRGT</sequence>
<organism evidence="1 2">
    <name type="scientific">Novosphingobium silvae</name>
    <dbReference type="NCBI Taxonomy" id="2692619"/>
    <lineage>
        <taxon>Bacteria</taxon>
        <taxon>Pseudomonadati</taxon>
        <taxon>Pseudomonadota</taxon>
        <taxon>Alphaproteobacteria</taxon>
        <taxon>Sphingomonadales</taxon>
        <taxon>Sphingomonadaceae</taxon>
        <taxon>Novosphingobium</taxon>
    </lineage>
</organism>
<dbReference type="RefSeq" id="WP_160985243.1">
    <property type="nucleotide sequence ID" value="NZ_WVTD01000004.1"/>
</dbReference>
<dbReference type="InterPro" id="IPR036584">
    <property type="entry name" value="FliS_sf"/>
</dbReference>
<proteinExistence type="predicted"/>